<reference evidence="1 2" key="1">
    <citation type="journal article" date="2018" name="Front. Plant Sci.">
        <title>Red Clover (Trifolium pratense) and Zigzag Clover (T. medium) - A Picture of Genomic Similarities and Differences.</title>
        <authorList>
            <person name="Dluhosova J."/>
            <person name="Istvanek J."/>
            <person name="Nedelnik J."/>
            <person name="Repkova J."/>
        </authorList>
    </citation>
    <scope>NUCLEOTIDE SEQUENCE [LARGE SCALE GENOMIC DNA]</scope>
    <source>
        <strain evidence="2">cv. 10/8</strain>
        <tissue evidence="1">Leaf</tissue>
    </source>
</reference>
<name>A0A392T575_9FABA</name>
<evidence type="ECO:0000313" key="2">
    <source>
        <dbReference type="Proteomes" id="UP000265520"/>
    </source>
</evidence>
<evidence type="ECO:0000313" key="1">
    <source>
        <dbReference type="EMBL" id="MCI56271.1"/>
    </source>
</evidence>
<dbReference type="Proteomes" id="UP000265520">
    <property type="component" value="Unassembled WGS sequence"/>
</dbReference>
<organism evidence="1 2">
    <name type="scientific">Trifolium medium</name>
    <dbReference type="NCBI Taxonomy" id="97028"/>
    <lineage>
        <taxon>Eukaryota</taxon>
        <taxon>Viridiplantae</taxon>
        <taxon>Streptophyta</taxon>
        <taxon>Embryophyta</taxon>
        <taxon>Tracheophyta</taxon>
        <taxon>Spermatophyta</taxon>
        <taxon>Magnoliopsida</taxon>
        <taxon>eudicotyledons</taxon>
        <taxon>Gunneridae</taxon>
        <taxon>Pentapetalae</taxon>
        <taxon>rosids</taxon>
        <taxon>fabids</taxon>
        <taxon>Fabales</taxon>
        <taxon>Fabaceae</taxon>
        <taxon>Papilionoideae</taxon>
        <taxon>50 kb inversion clade</taxon>
        <taxon>NPAAA clade</taxon>
        <taxon>Hologalegina</taxon>
        <taxon>IRL clade</taxon>
        <taxon>Trifolieae</taxon>
        <taxon>Trifolium</taxon>
    </lineage>
</organism>
<dbReference type="EMBL" id="LXQA010509773">
    <property type="protein sequence ID" value="MCI56271.1"/>
    <property type="molecule type" value="Genomic_DNA"/>
</dbReference>
<keyword evidence="2" id="KW-1185">Reference proteome</keyword>
<accession>A0A392T575</accession>
<feature type="non-terminal residue" evidence="1">
    <location>
        <position position="9"/>
    </location>
</feature>
<comment type="caution">
    <text evidence="1">The sequence shown here is derived from an EMBL/GenBank/DDBJ whole genome shotgun (WGS) entry which is preliminary data.</text>
</comment>
<protein>
    <submittedName>
        <fullName evidence="1">Uncharacterized protein</fullName>
    </submittedName>
</protein>
<sequence length="9" mass="986">MPNNALDIV</sequence>
<proteinExistence type="predicted"/>